<protein>
    <submittedName>
        <fullName evidence="4">Molybdate ABC transporter substrate-binding protein</fullName>
    </submittedName>
</protein>
<evidence type="ECO:0000256" key="2">
    <source>
        <dbReference type="ARBA" id="ARBA00022723"/>
    </source>
</evidence>
<organism evidence="4 5">
    <name type="scientific">Commensalibacter oyaizuii</name>
    <dbReference type="NCBI Taxonomy" id="3043873"/>
    <lineage>
        <taxon>Bacteria</taxon>
        <taxon>Pseudomonadati</taxon>
        <taxon>Pseudomonadota</taxon>
        <taxon>Alphaproteobacteria</taxon>
        <taxon>Acetobacterales</taxon>
        <taxon>Acetobacteraceae</taxon>
    </lineage>
</organism>
<dbReference type="InterPro" id="IPR005950">
    <property type="entry name" value="ModA"/>
</dbReference>
<evidence type="ECO:0000313" key="5">
    <source>
        <dbReference type="Proteomes" id="UP001431634"/>
    </source>
</evidence>
<dbReference type="RefSeq" id="WP_281448394.1">
    <property type="nucleotide sequence ID" value="NZ_JASBAO010000001.1"/>
</dbReference>
<dbReference type="PANTHER" id="PTHR30632:SF0">
    <property type="entry name" value="SULFATE-BINDING PROTEIN"/>
    <property type="match status" value="1"/>
</dbReference>
<evidence type="ECO:0000256" key="1">
    <source>
        <dbReference type="ARBA" id="ARBA00009175"/>
    </source>
</evidence>
<evidence type="ECO:0000256" key="3">
    <source>
        <dbReference type="ARBA" id="ARBA00022729"/>
    </source>
</evidence>
<dbReference type="NCBIfam" id="TIGR01256">
    <property type="entry name" value="modA"/>
    <property type="match status" value="1"/>
</dbReference>
<keyword evidence="2" id="KW-0479">Metal-binding</keyword>
<dbReference type="PIRSF" id="PIRSF004846">
    <property type="entry name" value="ModA"/>
    <property type="match status" value="1"/>
</dbReference>
<gene>
    <name evidence="4" type="primary">modA</name>
    <name evidence="4" type="ORF">QJV27_07930</name>
</gene>
<keyword evidence="3" id="KW-0732">Signal</keyword>
<evidence type="ECO:0000313" key="4">
    <source>
        <dbReference type="EMBL" id="MDI2091298.1"/>
    </source>
</evidence>
<dbReference type="Proteomes" id="UP001431634">
    <property type="component" value="Unassembled WGS sequence"/>
</dbReference>
<dbReference type="Gene3D" id="3.40.190.10">
    <property type="entry name" value="Periplasmic binding protein-like II"/>
    <property type="match status" value="2"/>
</dbReference>
<comment type="caution">
    <text evidence="4">The sequence shown here is derived from an EMBL/GenBank/DDBJ whole genome shotgun (WGS) entry which is preliminary data.</text>
</comment>
<keyword evidence="5" id="KW-1185">Reference proteome</keyword>
<proteinExistence type="inferred from homology"/>
<sequence length="260" mass="29144">MKEYNFIRKGVLNCLVAAFIFFSGLQNANAKEIIISAAVSLSNAFKEIAIIYETKHPTDKILFNFGASGGLLQQIEQGAPVDIFASADEETMDQAEKKSLIVKQSRKDFAYNSLVLIVPIHSVLHIQNLDDLLQPSIQKIAVGQPKIVPAGKYAQNLLQKSQLWDKIQTKLIIGQNVRQVLNYVARDEVNVGFVYYSDAVLLSDKVKIIQDFSLNHSIRYPIALVKQKTENKNAQEFIDFVLSFEGQKILVKYGFASVPH</sequence>
<name>A0ABT6Q2I2_9PROT</name>
<accession>A0ABT6Q2I2</accession>
<dbReference type="EMBL" id="JASBAO010000001">
    <property type="protein sequence ID" value="MDI2091298.1"/>
    <property type="molecule type" value="Genomic_DNA"/>
</dbReference>
<dbReference type="PANTHER" id="PTHR30632">
    <property type="entry name" value="MOLYBDATE-BINDING PERIPLASMIC PROTEIN"/>
    <property type="match status" value="1"/>
</dbReference>
<reference evidence="4" key="1">
    <citation type="submission" date="2023-05" db="EMBL/GenBank/DDBJ databases">
        <title>Whole genome sequence of Commensalibacter sp.</title>
        <authorList>
            <person name="Charoenyingcharoen P."/>
            <person name="Yukphan P."/>
        </authorList>
    </citation>
    <scope>NUCLEOTIDE SEQUENCE</scope>
    <source>
        <strain evidence="4">TBRC 16381</strain>
    </source>
</reference>
<comment type="similarity">
    <text evidence="1">Belongs to the bacterial solute-binding protein ModA family.</text>
</comment>
<dbReference type="SUPFAM" id="SSF53850">
    <property type="entry name" value="Periplasmic binding protein-like II"/>
    <property type="match status" value="1"/>
</dbReference>
<dbReference type="InterPro" id="IPR050682">
    <property type="entry name" value="ModA/WtpA"/>
</dbReference>
<dbReference type="Pfam" id="PF13531">
    <property type="entry name" value="SBP_bac_11"/>
    <property type="match status" value="1"/>
</dbReference>